<gene>
    <name evidence="3" type="ORF">JOD01_003843</name>
</gene>
<dbReference type="AlphaFoldDB" id="A0A938Y2P1"/>
<dbReference type="Gene3D" id="1.10.510.10">
    <property type="entry name" value="Transferase(Phosphotransferase) domain 1"/>
    <property type="match status" value="1"/>
</dbReference>
<dbReference type="InterPro" id="IPR011009">
    <property type="entry name" value="Kinase-like_dom_sf"/>
</dbReference>
<keyword evidence="1" id="KW-0812">Transmembrane</keyword>
<feature type="domain" description="Protein kinase" evidence="2">
    <location>
        <begin position="1"/>
        <end position="254"/>
    </location>
</feature>
<dbReference type="PANTHER" id="PTHR44167">
    <property type="entry name" value="OVARIAN-SPECIFIC SERINE/THREONINE-PROTEIN KINASE LOK-RELATED"/>
    <property type="match status" value="1"/>
</dbReference>
<sequence length="254" mass="29342">MLMEVNMLKAVQQNAAEKIGPRLCDVDDIQLDGQTYTFYVMEFLQGEQLDKYIAQAGEEWVPILVLQLLNRLQILHEQGWIFGDLKPENMIVTYQDKQIRLIDFGGVTKIGNAVRQFTEDYDRATWQAGDRRAEIAYDLFSLAMVMIRLLLKPAEWKDLRVQTHEIQELCAIILNNERLYPYRIPLVRALHGKYDSADAMRQEMLASLQNRKKDQTARSHVRHQHGGDSAEKWIGGIFVASLLLLAGSLYYAWL</sequence>
<dbReference type="EMBL" id="JAFBEB010000021">
    <property type="protein sequence ID" value="MBM7592181.1"/>
    <property type="molecule type" value="Genomic_DNA"/>
</dbReference>
<dbReference type="EC" id="2.7.11.1" evidence="3"/>
<dbReference type="PANTHER" id="PTHR44167:SF24">
    <property type="entry name" value="SERINE_THREONINE-PROTEIN KINASE CHK2"/>
    <property type="match status" value="1"/>
</dbReference>
<dbReference type="Pfam" id="PF00069">
    <property type="entry name" value="Pkinase"/>
    <property type="match status" value="1"/>
</dbReference>
<evidence type="ECO:0000256" key="1">
    <source>
        <dbReference type="SAM" id="Phobius"/>
    </source>
</evidence>
<dbReference type="InterPro" id="IPR000719">
    <property type="entry name" value="Prot_kinase_dom"/>
</dbReference>
<comment type="caution">
    <text evidence="3">The sequence shown here is derived from an EMBL/GenBank/DDBJ whole genome shotgun (WGS) entry which is preliminary data.</text>
</comment>
<evidence type="ECO:0000259" key="2">
    <source>
        <dbReference type="PROSITE" id="PS50011"/>
    </source>
</evidence>
<keyword evidence="4" id="KW-1185">Reference proteome</keyword>
<accession>A0A938Y2P1</accession>
<dbReference type="PROSITE" id="PS50011">
    <property type="entry name" value="PROTEIN_KINASE_DOM"/>
    <property type="match status" value="1"/>
</dbReference>
<dbReference type="GO" id="GO:0005524">
    <property type="term" value="F:ATP binding"/>
    <property type="evidence" value="ECO:0007669"/>
    <property type="project" value="InterPro"/>
</dbReference>
<evidence type="ECO:0000313" key="3">
    <source>
        <dbReference type="EMBL" id="MBM7592181.1"/>
    </source>
</evidence>
<keyword evidence="1" id="KW-1133">Transmembrane helix</keyword>
<dbReference type="SUPFAM" id="SSF56112">
    <property type="entry name" value="Protein kinase-like (PK-like)"/>
    <property type="match status" value="1"/>
</dbReference>
<keyword evidence="1" id="KW-0472">Membrane</keyword>
<name>A0A938Y2P1_9BACL</name>
<organism evidence="3 4">
    <name type="scientific">Brevibacillus fulvus</name>
    <dbReference type="NCBI Taxonomy" id="1125967"/>
    <lineage>
        <taxon>Bacteria</taxon>
        <taxon>Bacillati</taxon>
        <taxon>Bacillota</taxon>
        <taxon>Bacilli</taxon>
        <taxon>Bacillales</taxon>
        <taxon>Paenibacillaceae</taxon>
        <taxon>Brevibacillus</taxon>
    </lineage>
</organism>
<proteinExistence type="predicted"/>
<keyword evidence="3" id="KW-0808">Transferase</keyword>
<dbReference type="Proteomes" id="UP000717624">
    <property type="component" value="Unassembled WGS sequence"/>
</dbReference>
<dbReference type="GO" id="GO:0004674">
    <property type="term" value="F:protein serine/threonine kinase activity"/>
    <property type="evidence" value="ECO:0007669"/>
    <property type="project" value="UniProtKB-EC"/>
</dbReference>
<evidence type="ECO:0000313" key="4">
    <source>
        <dbReference type="Proteomes" id="UP000717624"/>
    </source>
</evidence>
<protein>
    <submittedName>
        <fullName evidence="3">Serine/threonine-protein kinase</fullName>
        <ecNumber evidence="3">2.7.11.1</ecNumber>
    </submittedName>
</protein>
<feature type="transmembrane region" description="Helical" evidence="1">
    <location>
        <begin position="233"/>
        <end position="253"/>
    </location>
</feature>
<reference evidence="3" key="1">
    <citation type="submission" date="2021-01" db="EMBL/GenBank/DDBJ databases">
        <title>Genomic Encyclopedia of Type Strains, Phase IV (KMG-IV): sequencing the most valuable type-strain genomes for metagenomic binning, comparative biology and taxonomic classification.</title>
        <authorList>
            <person name="Goeker M."/>
        </authorList>
    </citation>
    <scope>NUCLEOTIDE SEQUENCE</scope>
    <source>
        <strain evidence="3">DSM 25523</strain>
    </source>
</reference>
<keyword evidence="3" id="KW-0418">Kinase</keyword>